<dbReference type="EMBL" id="RQGT01000005">
    <property type="protein sequence ID" value="TGM22492.1"/>
    <property type="molecule type" value="Genomic_DNA"/>
</dbReference>
<evidence type="ECO:0000313" key="3">
    <source>
        <dbReference type="Proteomes" id="UP000266669"/>
    </source>
</evidence>
<accession>A0A4R9LAJ3</accession>
<reference evidence="3" key="1">
    <citation type="submission" date="2018-05" db="EMBL/GenBank/DDBJ databases">
        <title>Leptospira yasudae sp. nov. and Leptospira stimsonii sp. nov., two pathogenic species of the genus Leptospira isolated from environmental sources.</title>
        <authorList>
            <person name="Casanovas-Massana A."/>
            <person name="Hamond C."/>
            <person name="Santos L.A."/>
            <person name="Hacker K.P."/>
            <person name="Balassiano I."/>
            <person name="Medeiros M.A."/>
            <person name="Reis M.G."/>
            <person name="Ko A.I."/>
            <person name="Wunder E.A."/>
        </authorList>
    </citation>
    <scope>NUCLEOTIDE SEQUENCE [LARGE SCALE GENOMIC DNA]</scope>
    <source>
        <strain evidence="3">AMB6-RJ</strain>
    </source>
</reference>
<dbReference type="RefSeq" id="WP_118983405.1">
    <property type="nucleotide sequence ID" value="NZ_QHCS01000006.1"/>
</dbReference>
<sequence length="115" mass="13174">MVLSKSIFIFTILILSETELKLIGEQIEANRINSRMEERFEYTFENSKEGADALSKKMKDLRGTLPAYECLINLSRSDEGHYDKWVRDSPGNLELFGNLNHSQLADLCKKAHGHN</sequence>
<evidence type="ECO:0000313" key="1">
    <source>
        <dbReference type="EMBL" id="RHX84214.1"/>
    </source>
</evidence>
<dbReference type="Proteomes" id="UP000266669">
    <property type="component" value="Unassembled WGS sequence"/>
</dbReference>
<proteinExistence type="predicted"/>
<dbReference type="AlphaFoldDB" id="A0A4R9LAJ3"/>
<keyword evidence="4" id="KW-1185">Reference proteome</keyword>
<reference evidence="2" key="2">
    <citation type="submission" date="2018-10" db="EMBL/GenBank/DDBJ databases">
        <authorList>
            <person name="Vincent A.T."/>
            <person name="Schiettekatte O."/>
            <person name="Bourhy P."/>
            <person name="Veyrier F.J."/>
            <person name="Picardeau M."/>
        </authorList>
    </citation>
    <scope>NUCLEOTIDE SEQUENCE</scope>
    <source>
        <strain evidence="2">201702407</strain>
    </source>
</reference>
<evidence type="ECO:0000313" key="4">
    <source>
        <dbReference type="Proteomes" id="UP000297422"/>
    </source>
</evidence>
<dbReference type="Proteomes" id="UP000297422">
    <property type="component" value="Unassembled WGS sequence"/>
</dbReference>
<name>A0A4R9LAJ3_9LEPT</name>
<comment type="caution">
    <text evidence="1">The sequence shown here is derived from an EMBL/GenBank/DDBJ whole genome shotgun (WGS) entry which is preliminary data.</text>
</comment>
<reference evidence="4" key="3">
    <citation type="journal article" date="2019" name="PLoS Negl. Trop. Dis.">
        <title>Revisiting the worldwide diversity of Leptospira species in the environment.</title>
        <authorList>
            <person name="Vincent A.T."/>
            <person name="Schiettekatte O."/>
            <person name="Bourhy P."/>
            <person name="Veyrier F.J."/>
            <person name="Picardeau M."/>
        </authorList>
    </citation>
    <scope>NUCLEOTIDE SEQUENCE [LARGE SCALE GENOMIC DNA]</scope>
    <source>
        <strain evidence="4">201702407</strain>
    </source>
</reference>
<organism evidence="1 3">
    <name type="scientific">Leptospira stimsonii</name>
    <dbReference type="NCBI Taxonomy" id="2202203"/>
    <lineage>
        <taxon>Bacteria</taxon>
        <taxon>Pseudomonadati</taxon>
        <taxon>Spirochaetota</taxon>
        <taxon>Spirochaetia</taxon>
        <taxon>Leptospirales</taxon>
        <taxon>Leptospiraceae</taxon>
        <taxon>Leptospira</taxon>
    </lineage>
</organism>
<dbReference type="EMBL" id="QHCS01000006">
    <property type="protein sequence ID" value="RHX84214.1"/>
    <property type="molecule type" value="Genomic_DNA"/>
</dbReference>
<reference evidence="1" key="4">
    <citation type="journal article" date="2020" name="Int. J. Syst. Evol. Microbiol.">
        <title>Leptospira yasudae sp. nov. and Leptospira stimsonii sp. nov., two new species of the pathogenic group isolated from environmental sources.</title>
        <authorList>
            <person name="Casanovas-Massana A."/>
            <person name="Hamond C."/>
            <person name="Santos L.A."/>
            <person name="de Oliveira D."/>
            <person name="Hacker K.P."/>
            <person name="Balassiano I."/>
            <person name="Costa F."/>
            <person name="Medeiros M.A."/>
            <person name="Reis M.G."/>
            <person name="Ko A.I."/>
            <person name="Wunder E.A."/>
        </authorList>
    </citation>
    <scope>NUCLEOTIDE SEQUENCE</scope>
    <source>
        <strain evidence="1">AMB6-RJ</strain>
    </source>
</reference>
<protein>
    <submittedName>
        <fullName evidence="1">Uncharacterized protein</fullName>
    </submittedName>
</protein>
<evidence type="ECO:0000313" key="2">
    <source>
        <dbReference type="EMBL" id="TGM22492.1"/>
    </source>
</evidence>
<gene>
    <name evidence="1" type="ORF">DLM78_19280</name>
    <name evidence="2" type="ORF">EHQ90_00880</name>
</gene>